<reference evidence="2" key="1">
    <citation type="submission" date="2023-02" db="EMBL/GenBank/DDBJ databases">
        <title>Colletotrichum kahawae CIFC_Que2 genome sequencing and assembly.</title>
        <authorList>
            <person name="Baroncelli R."/>
        </authorList>
    </citation>
    <scope>NUCLEOTIDE SEQUENCE</scope>
    <source>
        <strain evidence="2">CIFC_Que2</strain>
    </source>
</reference>
<organism evidence="2 3">
    <name type="scientific">Colletotrichum kahawae</name>
    <name type="common">Coffee berry disease fungus</name>
    <dbReference type="NCBI Taxonomy" id="34407"/>
    <lineage>
        <taxon>Eukaryota</taxon>
        <taxon>Fungi</taxon>
        <taxon>Dikarya</taxon>
        <taxon>Ascomycota</taxon>
        <taxon>Pezizomycotina</taxon>
        <taxon>Sordariomycetes</taxon>
        <taxon>Hypocreomycetidae</taxon>
        <taxon>Glomerellales</taxon>
        <taxon>Glomerellaceae</taxon>
        <taxon>Colletotrichum</taxon>
        <taxon>Colletotrichum gloeosporioides species complex</taxon>
    </lineage>
</organism>
<dbReference type="EMBL" id="VYYT01000022">
    <property type="protein sequence ID" value="KAK2777097.1"/>
    <property type="molecule type" value="Genomic_DNA"/>
</dbReference>
<name>A0AAD9YUY7_COLKA</name>
<dbReference type="Proteomes" id="UP001281614">
    <property type="component" value="Unassembled WGS sequence"/>
</dbReference>
<keyword evidence="3" id="KW-1185">Reference proteome</keyword>
<accession>A0AAD9YUY7</accession>
<evidence type="ECO:0000313" key="3">
    <source>
        <dbReference type="Proteomes" id="UP001281614"/>
    </source>
</evidence>
<comment type="caution">
    <text evidence="2">The sequence shown here is derived from an EMBL/GenBank/DDBJ whole genome shotgun (WGS) entry which is preliminary data.</text>
</comment>
<sequence>MVDSSDPSALSYHRSPSAKTEGPGFPYEIYLLIVDAFLDSAHAKVSAQPGFWRFKNERRCGTNGYLPPRLVLCRDWGQIALRHHLLRGISQTDLESQKRVNRQFPRFPYRDIWIKQDCIDYPGFAYICPSVDLFEPDHEPGYTTQAGLLRALFQPTPVNSELLQVMENIQLYGWCVTDPDLPCFLFALPNLRTVSFVWEPPSSDWPSPPALSSHAHQNPPTIYESEQDDGITERLAILRRCSFAWEKGIRLLYCSHEDRAWPGHWPSNELLFDPTLGELPFRIIQFVAGCKDCLDALPRYSLRERSAGRLRPSSFGLIPVVDDAYPSVTLNDA</sequence>
<protein>
    <submittedName>
        <fullName evidence="2">Uncharacterized protein</fullName>
    </submittedName>
</protein>
<dbReference type="AlphaFoldDB" id="A0AAD9YUY7"/>
<proteinExistence type="predicted"/>
<evidence type="ECO:0000313" key="2">
    <source>
        <dbReference type="EMBL" id="KAK2777097.1"/>
    </source>
</evidence>
<feature type="region of interest" description="Disordered" evidence="1">
    <location>
        <begin position="1"/>
        <end position="20"/>
    </location>
</feature>
<gene>
    <name evidence="2" type="ORF">CKAH01_12222</name>
</gene>
<evidence type="ECO:0000256" key="1">
    <source>
        <dbReference type="SAM" id="MobiDB-lite"/>
    </source>
</evidence>